<evidence type="ECO:0000256" key="2">
    <source>
        <dbReference type="ARBA" id="ARBA00022490"/>
    </source>
</evidence>
<dbReference type="GO" id="GO:0005886">
    <property type="term" value="C:plasma membrane"/>
    <property type="evidence" value="ECO:0007669"/>
    <property type="project" value="TreeGrafter"/>
</dbReference>
<dbReference type="Gene3D" id="1.20.900.10">
    <property type="entry name" value="Dbl homology (DH) domain"/>
    <property type="match status" value="1"/>
</dbReference>
<feature type="region of interest" description="Disordered" evidence="10">
    <location>
        <begin position="522"/>
        <end position="544"/>
    </location>
</feature>
<dbReference type="PROSITE" id="PS50003">
    <property type="entry name" value="PH_DOMAIN"/>
    <property type="match status" value="1"/>
</dbReference>
<dbReference type="SUPFAM" id="SSF50729">
    <property type="entry name" value="PH domain-like"/>
    <property type="match status" value="1"/>
</dbReference>
<dbReference type="FunFam" id="1.20.900.10:FF:000004">
    <property type="entry name" value="Rho guanine nucleotide exchange factor 2"/>
    <property type="match status" value="1"/>
</dbReference>
<feature type="region of interest" description="Disordered" evidence="10">
    <location>
        <begin position="882"/>
        <end position="909"/>
    </location>
</feature>
<keyword evidence="8 9" id="KW-0175">Coiled coil</keyword>
<dbReference type="EMBL" id="JAVHJS010000004">
    <property type="protein sequence ID" value="KAK2860785.1"/>
    <property type="molecule type" value="Genomic_DNA"/>
</dbReference>
<keyword evidence="14" id="KW-1185">Reference proteome</keyword>
<evidence type="ECO:0000256" key="9">
    <source>
        <dbReference type="SAM" id="Coils"/>
    </source>
</evidence>
<dbReference type="GO" id="GO:0035023">
    <property type="term" value="P:regulation of Rho protein signal transduction"/>
    <property type="evidence" value="ECO:0007669"/>
    <property type="project" value="TreeGrafter"/>
</dbReference>
<feature type="coiled-coil region" evidence="9">
    <location>
        <begin position="633"/>
        <end position="737"/>
    </location>
</feature>
<dbReference type="CDD" id="cd00160">
    <property type="entry name" value="RhoGEF"/>
    <property type="match status" value="1"/>
</dbReference>
<evidence type="ECO:0000313" key="13">
    <source>
        <dbReference type="EMBL" id="KAK2860785.1"/>
    </source>
</evidence>
<proteinExistence type="predicted"/>
<keyword evidence="7" id="KW-0862">Zinc</keyword>
<dbReference type="Gene3D" id="2.30.29.30">
    <property type="entry name" value="Pleckstrin-homology domain (PH domain)/Phosphotyrosine-binding domain (PTB)"/>
    <property type="match status" value="1"/>
</dbReference>
<keyword evidence="6" id="KW-0863">Zinc-finger</keyword>
<comment type="caution">
    <text evidence="13">The sequence shown here is derived from an EMBL/GenBank/DDBJ whole genome shotgun (WGS) entry which is preliminary data.</text>
</comment>
<dbReference type="PANTHER" id="PTHR13944:SF23">
    <property type="entry name" value="RHO GUANINE NUCLEOTIDE EXCHANGE FACTOR 18"/>
    <property type="match status" value="1"/>
</dbReference>
<accession>A0AA88NPH2</accession>
<dbReference type="GO" id="GO:0008270">
    <property type="term" value="F:zinc ion binding"/>
    <property type="evidence" value="ECO:0007669"/>
    <property type="project" value="UniProtKB-KW"/>
</dbReference>
<dbReference type="GO" id="GO:0005737">
    <property type="term" value="C:cytoplasm"/>
    <property type="evidence" value="ECO:0007669"/>
    <property type="project" value="UniProtKB-SubCell"/>
</dbReference>
<protein>
    <recommendedName>
        <fullName evidence="15">Rho guanine nucleotide exchange factor 18</fullName>
    </recommendedName>
</protein>
<feature type="compositionally biased region" description="Basic and acidic residues" evidence="10">
    <location>
        <begin position="529"/>
        <end position="544"/>
    </location>
</feature>
<evidence type="ECO:0000256" key="1">
    <source>
        <dbReference type="ARBA" id="ARBA00004496"/>
    </source>
</evidence>
<name>A0AA88NPH2_TACVA</name>
<evidence type="ECO:0000256" key="7">
    <source>
        <dbReference type="ARBA" id="ARBA00022833"/>
    </source>
</evidence>
<keyword evidence="5" id="KW-0479">Metal-binding</keyword>
<dbReference type="InterPro" id="IPR011993">
    <property type="entry name" value="PH-like_dom_sf"/>
</dbReference>
<evidence type="ECO:0000313" key="14">
    <source>
        <dbReference type="Proteomes" id="UP001187315"/>
    </source>
</evidence>
<feature type="compositionally biased region" description="Polar residues" evidence="10">
    <location>
        <begin position="890"/>
        <end position="909"/>
    </location>
</feature>
<dbReference type="SMART" id="SM00233">
    <property type="entry name" value="PH"/>
    <property type="match status" value="1"/>
</dbReference>
<evidence type="ECO:0000256" key="6">
    <source>
        <dbReference type="ARBA" id="ARBA00022771"/>
    </source>
</evidence>
<dbReference type="InterPro" id="IPR041020">
    <property type="entry name" value="PH_16"/>
</dbReference>
<keyword evidence="3" id="KW-0597">Phosphoprotein</keyword>
<feature type="domain" description="PH" evidence="11">
    <location>
        <begin position="299"/>
        <end position="402"/>
    </location>
</feature>
<gene>
    <name evidence="13" type="ORF">Q7C36_004951</name>
</gene>
<dbReference type="Proteomes" id="UP001187315">
    <property type="component" value="Unassembled WGS sequence"/>
</dbReference>
<evidence type="ECO:0000256" key="4">
    <source>
        <dbReference type="ARBA" id="ARBA00022658"/>
    </source>
</evidence>
<dbReference type="InterPro" id="IPR051632">
    <property type="entry name" value="Rho_GEF"/>
</dbReference>
<organism evidence="13 14">
    <name type="scientific">Tachysurus vachellii</name>
    <name type="common">Darkbarbel catfish</name>
    <name type="synonym">Pelteobagrus vachellii</name>
    <dbReference type="NCBI Taxonomy" id="175792"/>
    <lineage>
        <taxon>Eukaryota</taxon>
        <taxon>Metazoa</taxon>
        <taxon>Chordata</taxon>
        <taxon>Craniata</taxon>
        <taxon>Vertebrata</taxon>
        <taxon>Euteleostomi</taxon>
        <taxon>Actinopterygii</taxon>
        <taxon>Neopterygii</taxon>
        <taxon>Teleostei</taxon>
        <taxon>Ostariophysi</taxon>
        <taxon>Siluriformes</taxon>
        <taxon>Bagridae</taxon>
        <taxon>Tachysurus</taxon>
    </lineage>
</organism>
<keyword evidence="4" id="KW-0344">Guanine-nucleotide releasing factor</keyword>
<feature type="region of interest" description="Disordered" evidence="10">
    <location>
        <begin position="609"/>
        <end position="633"/>
    </location>
</feature>
<dbReference type="InterPro" id="IPR001849">
    <property type="entry name" value="PH_domain"/>
</dbReference>
<dbReference type="InterPro" id="IPR035899">
    <property type="entry name" value="DBL_dom_sf"/>
</dbReference>
<evidence type="ECO:0000256" key="8">
    <source>
        <dbReference type="ARBA" id="ARBA00023054"/>
    </source>
</evidence>
<feature type="domain" description="DH" evidence="12">
    <location>
        <begin position="63"/>
        <end position="260"/>
    </location>
</feature>
<reference evidence="13" key="1">
    <citation type="submission" date="2023-08" db="EMBL/GenBank/DDBJ databases">
        <title>Pelteobagrus vachellii genome.</title>
        <authorList>
            <person name="Liu H."/>
        </authorList>
    </citation>
    <scope>NUCLEOTIDE SEQUENCE</scope>
    <source>
        <strain evidence="13">PRFRI_2022a</strain>
        <tissue evidence="13">Muscle</tissue>
    </source>
</reference>
<evidence type="ECO:0000256" key="10">
    <source>
        <dbReference type="SAM" id="MobiDB-lite"/>
    </source>
</evidence>
<keyword evidence="2" id="KW-0963">Cytoplasm</keyword>
<dbReference type="AlphaFoldDB" id="A0AA88NPH2"/>
<comment type="subcellular location">
    <subcellularLocation>
        <location evidence="1">Cytoplasm</location>
    </subcellularLocation>
</comment>
<evidence type="ECO:0000256" key="3">
    <source>
        <dbReference type="ARBA" id="ARBA00022553"/>
    </source>
</evidence>
<evidence type="ECO:0000259" key="11">
    <source>
        <dbReference type="PROSITE" id="PS50003"/>
    </source>
</evidence>
<dbReference type="Pfam" id="PF00621">
    <property type="entry name" value="RhoGEF"/>
    <property type="match status" value="1"/>
</dbReference>
<dbReference type="SMART" id="SM00325">
    <property type="entry name" value="RhoGEF"/>
    <property type="match status" value="1"/>
</dbReference>
<dbReference type="SUPFAM" id="SSF48065">
    <property type="entry name" value="DBL homology domain (DH-domain)"/>
    <property type="match status" value="1"/>
</dbReference>
<sequence length="925" mass="106878">MEESDRHKSVLDEFTADGINIEDVQYLTLRENLESDAQDFEAPTWSLAVDPEYVKNFSKEAVKRQDVIHELIQTEINHVRTLKLMVFVYLRELRDSLLMDESQLERLFPRLDCLLQEHQDFLQRLKNRRRECLETGSDKNYFISNIGDVLITQFSDELRNRLENSYCVFCSRHTETGNLYKEQLQSNKKFQNLIRRIGQLSIMRRLGIPEGILLITQRITKYPVLVERIIKNTEGGTQEYADLVNALECIKDTISTVDTQVHQYEQLREIAAHLEPKSYGRMGNGKIVRREDLLQKDRRLLREGVLTWRPQNRSKALDIIVVLLPDLLLLLQAKDQKYIFASLDGKPAVLPLQKLIVREAAHSDRVLYLISASDVQADMYELHTSTAEERSSWRLKIWETIEKCPHMEEELMEHEDIYPNKLREVHDQLCEKDAQIEEILRQKLQIISDLSEVQTDNPTTLRRLLLKGSAAELQQGELLINNAIIQAENLQVQLIQGEMNFIPGESDDVKLHIKSQTLPAFNRMSKSGDGFRSRDQRPNSDPHLRDLYLNPLELSAHDEGFSTFPPPPPPAHTIKAEWIETADKLIRTLYSLKALVSQQDSELEVLRAAQSEHERSSRQRFSSIQDQERQRHLEKQREELLHLQKVHMQQQQEQESWARERQRHLLKMHELEQELTHRKEECTNKEAWLCAERDVLSRCRAEYQQDLERLRESAIAVEKEREKLQQESRRINKYKNITNAGTSHLGGVSQLDNAHVPKLPIPYSSPDDMLSTRLQHSPSHVRPPLVPPRKESISVTASVKADVPIQLLSTTNESLKSSSIQQQIPTKLAISKGKDKNKSKSAHHRTNSAATIEFSEVFPIKVSGKEGGSLRAMKTTKLHTHTADVPLEHTLNSKPSQSVNASRKSAQLQNHQRTKICNLEDVVFF</sequence>
<dbReference type="InterPro" id="IPR000219">
    <property type="entry name" value="DH_dom"/>
</dbReference>
<evidence type="ECO:0000259" key="12">
    <source>
        <dbReference type="PROSITE" id="PS50010"/>
    </source>
</evidence>
<dbReference type="Pfam" id="PF17838">
    <property type="entry name" value="PH_16"/>
    <property type="match status" value="1"/>
</dbReference>
<evidence type="ECO:0008006" key="15">
    <source>
        <dbReference type="Google" id="ProtNLM"/>
    </source>
</evidence>
<dbReference type="PROSITE" id="PS50010">
    <property type="entry name" value="DH_2"/>
    <property type="match status" value="1"/>
</dbReference>
<dbReference type="GO" id="GO:0005085">
    <property type="term" value="F:guanyl-nucleotide exchange factor activity"/>
    <property type="evidence" value="ECO:0007669"/>
    <property type="project" value="UniProtKB-KW"/>
</dbReference>
<evidence type="ECO:0000256" key="5">
    <source>
        <dbReference type="ARBA" id="ARBA00022723"/>
    </source>
</evidence>
<dbReference type="PANTHER" id="PTHR13944">
    <property type="entry name" value="AGAP007712-PA"/>
    <property type="match status" value="1"/>
</dbReference>